<feature type="compositionally biased region" description="Basic and acidic residues" evidence="1">
    <location>
        <begin position="1"/>
        <end position="10"/>
    </location>
</feature>
<organism evidence="4 5">
    <name type="scientific">Natronomonas moolapensis (strain DSM 18674 / CECT 7526 / JCM 14361 / 8.8.11)</name>
    <dbReference type="NCBI Taxonomy" id="268739"/>
    <lineage>
        <taxon>Archaea</taxon>
        <taxon>Methanobacteriati</taxon>
        <taxon>Methanobacteriota</taxon>
        <taxon>Stenosarchaea group</taxon>
        <taxon>Halobacteria</taxon>
        <taxon>Halobacteriales</taxon>
        <taxon>Natronomonadaceae</taxon>
        <taxon>Natronomonas</taxon>
    </lineage>
</organism>
<dbReference type="EMBL" id="HF582854">
    <property type="protein sequence ID" value="CCQ37376.1"/>
    <property type="molecule type" value="Genomic_DNA"/>
</dbReference>
<dbReference type="AlphaFoldDB" id="M1Y4C9"/>
<evidence type="ECO:0000256" key="1">
    <source>
        <dbReference type="SAM" id="MobiDB-lite"/>
    </source>
</evidence>
<feature type="transmembrane region" description="Helical" evidence="2">
    <location>
        <begin position="78"/>
        <end position="95"/>
    </location>
</feature>
<proteinExistence type="predicted"/>
<feature type="region of interest" description="Disordered" evidence="1">
    <location>
        <begin position="1"/>
        <end position="74"/>
    </location>
</feature>
<keyword evidence="2" id="KW-1133">Transmembrane helix</keyword>
<dbReference type="GeneID" id="14652760"/>
<dbReference type="Proteomes" id="UP000011867">
    <property type="component" value="Chromosome"/>
</dbReference>
<reference evidence="4 5" key="1">
    <citation type="journal article" date="2013" name="Genome Announc.">
        <title>Genome of the haloarchaeon Natronomonas moolapensis, a neutrophilic member of a previously haloalkaliphilic genus.</title>
        <authorList>
            <person name="Dyall-Smith M.L."/>
            <person name="Pfeiffer F."/>
            <person name="Oberwinkler T."/>
            <person name="Klee K."/>
            <person name="Rampp M."/>
            <person name="Palm P."/>
            <person name="Gross K."/>
            <person name="Schuster S.C."/>
            <person name="Oesterhelt D."/>
        </authorList>
    </citation>
    <scope>NUCLEOTIDE SEQUENCE [LARGE SCALE GENOMIC DNA]</scope>
    <source>
        <strain evidence="5">DSM 18674 / JCM 14361 / 8.8.11</strain>
    </source>
</reference>
<evidence type="ECO:0000256" key="2">
    <source>
        <dbReference type="SAM" id="Phobius"/>
    </source>
</evidence>
<dbReference type="HOGENOM" id="CLU_2353286_0_0_2"/>
<dbReference type="KEGG" id="nmo:Nmlp_3240"/>
<protein>
    <recommendedName>
        <fullName evidence="3">DUF7312 domain-containing protein</fullName>
    </recommendedName>
</protein>
<keyword evidence="2" id="KW-0812">Transmembrane</keyword>
<dbReference type="RefSeq" id="WP_015410119.1">
    <property type="nucleotide sequence ID" value="NC_020388.1"/>
</dbReference>
<evidence type="ECO:0000313" key="4">
    <source>
        <dbReference type="EMBL" id="CCQ37376.1"/>
    </source>
</evidence>
<dbReference type="Pfam" id="PF23994">
    <property type="entry name" value="DUF7312"/>
    <property type="match status" value="1"/>
</dbReference>
<keyword evidence="5" id="KW-1185">Reference proteome</keyword>
<evidence type="ECO:0000259" key="3">
    <source>
        <dbReference type="Pfam" id="PF23994"/>
    </source>
</evidence>
<evidence type="ECO:0000313" key="5">
    <source>
        <dbReference type="Proteomes" id="UP000011867"/>
    </source>
</evidence>
<dbReference type="STRING" id="268739.Nmlp_3240"/>
<sequence>MSDRETDGRSGKPPGSVRDGDPDGAGDAPAEDREESEAEWQFSLEDIDDREAAAAAAAEADADRAEPVEAGSPSTENVAFVLLGVLLALFILSRLL</sequence>
<keyword evidence="2" id="KW-0472">Membrane</keyword>
<dbReference type="eggNOG" id="arCOG09213">
    <property type="taxonomic scope" value="Archaea"/>
</dbReference>
<dbReference type="InterPro" id="IPR055736">
    <property type="entry name" value="DUF7312"/>
</dbReference>
<gene>
    <name evidence="4" type="ordered locus">Nmlp_3240</name>
</gene>
<name>M1Y4C9_NATM8</name>
<accession>M1Y4C9</accession>
<feature type="domain" description="DUF7312" evidence="3">
    <location>
        <begin position="37"/>
        <end position="94"/>
    </location>
</feature>